<evidence type="ECO:0000256" key="1">
    <source>
        <dbReference type="SAM" id="Phobius"/>
    </source>
</evidence>
<reference evidence="3 4" key="1">
    <citation type="submission" date="2015-08" db="EMBL/GenBank/DDBJ databases">
        <title>Genome sequence of Streptococcus phocae subsp. phocae ATCC 51973T isolated from liver specimen obtained from seal.</title>
        <authorList>
            <person name="Avendano-Herrera R."/>
        </authorList>
    </citation>
    <scope>NUCLEOTIDE SEQUENCE [LARGE SCALE GENOMIC DNA]</scope>
    <source>
        <strain evidence="3 4">ATCC 51973</strain>
    </source>
</reference>
<dbReference type="RefSeq" id="WP_054278664.1">
    <property type="nucleotide sequence ID" value="NZ_LHQM01000013.1"/>
</dbReference>
<keyword evidence="1" id="KW-0812">Transmembrane</keyword>
<dbReference type="PANTHER" id="PTHR36834:SF2">
    <property type="entry name" value="MEMBRANE PROTEIN"/>
    <property type="match status" value="1"/>
</dbReference>
<organism evidence="3 4">
    <name type="scientific">Streptococcus phocae</name>
    <dbReference type="NCBI Taxonomy" id="119224"/>
    <lineage>
        <taxon>Bacteria</taxon>
        <taxon>Bacillati</taxon>
        <taxon>Bacillota</taxon>
        <taxon>Bacilli</taxon>
        <taxon>Lactobacillales</taxon>
        <taxon>Streptococcaceae</taxon>
        <taxon>Streptococcus</taxon>
    </lineage>
</organism>
<feature type="transmembrane region" description="Helical" evidence="1">
    <location>
        <begin position="144"/>
        <end position="162"/>
    </location>
</feature>
<feature type="transmembrane region" description="Helical" evidence="1">
    <location>
        <begin position="18"/>
        <end position="36"/>
    </location>
</feature>
<accession>A0A0P6S2Y0</accession>
<proteinExistence type="predicted"/>
<dbReference type="STRING" id="119224.AKK44_04275"/>
<feature type="transmembrane region" description="Helical" evidence="1">
    <location>
        <begin position="114"/>
        <end position="132"/>
    </location>
</feature>
<comment type="caution">
    <text evidence="3">The sequence shown here is derived from an EMBL/GenBank/DDBJ whole genome shotgun (WGS) entry which is preliminary data.</text>
</comment>
<sequence>MIDLTGFLSPNHKQKKQLLVLWLVSILAVMGLCFTPQPHLFQGIQTPNVLAIGRLRLLLVPLNSLWSLGQLKDLSEVLWILSQNVMNIFLLYPTVFLTHCLSKKWHSAVKSFQLGFLMSLGIEVTQLILDILVDANRVFEIDDLWTNALGALFAYYSYHFLVKTLQN</sequence>
<dbReference type="Proteomes" id="UP000049578">
    <property type="component" value="Unassembled WGS sequence"/>
</dbReference>
<feature type="transmembrane region" description="Helical" evidence="1">
    <location>
        <begin position="78"/>
        <end position="102"/>
    </location>
</feature>
<evidence type="ECO:0000313" key="4">
    <source>
        <dbReference type="Proteomes" id="UP000049578"/>
    </source>
</evidence>
<keyword evidence="1" id="KW-0472">Membrane</keyword>
<dbReference type="AlphaFoldDB" id="A0A0P6S2Y0"/>
<dbReference type="InterPro" id="IPR053150">
    <property type="entry name" value="Teicoplanin_resist-assoc"/>
</dbReference>
<gene>
    <name evidence="3" type="ORF">AKK44_04275</name>
</gene>
<evidence type="ECO:0000313" key="3">
    <source>
        <dbReference type="EMBL" id="KPJ22457.1"/>
    </source>
</evidence>
<protein>
    <submittedName>
        <fullName evidence="3">VanZ family protein</fullName>
    </submittedName>
</protein>
<dbReference type="EMBL" id="LHQM01000013">
    <property type="protein sequence ID" value="KPJ22457.1"/>
    <property type="molecule type" value="Genomic_DNA"/>
</dbReference>
<dbReference type="Pfam" id="PF04892">
    <property type="entry name" value="VanZ"/>
    <property type="match status" value="1"/>
</dbReference>
<dbReference type="PATRIC" id="fig|119224.3.peg.386"/>
<name>A0A0P6S2Y0_9STRE</name>
<feature type="domain" description="VanZ-like" evidence="2">
    <location>
        <begin position="23"/>
        <end position="161"/>
    </location>
</feature>
<dbReference type="PANTHER" id="PTHR36834">
    <property type="entry name" value="MEMBRANE PROTEIN-RELATED"/>
    <property type="match status" value="1"/>
</dbReference>
<keyword evidence="4" id="KW-1185">Reference proteome</keyword>
<evidence type="ECO:0000259" key="2">
    <source>
        <dbReference type="Pfam" id="PF04892"/>
    </source>
</evidence>
<dbReference type="InterPro" id="IPR006976">
    <property type="entry name" value="VanZ-like"/>
</dbReference>
<keyword evidence="1" id="KW-1133">Transmembrane helix</keyword>